<protein>
    <recommendedName>
        <fullName evidence="2">histidine kinase</fullName>
        <ecNumber evidence="2">2.7.13.3</ecNumber>
    </recommendedName>
</protein>
<keyword evidence="4" id="KW-0472">Membrane</keyword>
<dbReference type="EC" id="2.7.13.3" evidence="2"/>
<dbReference type="InterPro" id="IPR011047">
    <property type="entry name" value="Quinoprotein_ADH-like_sf"/>
</dbReference>
<name>A0A561P3H7_9BACT</name>
<keyword evidence="4" id="KW-0812">Transmembrane</keyword>
<evidence type="ECO:0000256" key="4">
    <source>
        <dbReference type="SAM" id="Phobius"/>
    </source>
</evidence>
<evidence type="ECO:0000256" key="2">
    <source>
        <dbReference type="ARBA" id="ARBA00012438"/>
    </source>
</evidence>
<dbReference type="Gene3D" id="3.30.565.10">
    <property type="entry name" value="Histidine kinase-like ATPase, C-terminal domain"/>
    <property type="match status" value="1"/>
</dbReference>
<keyword evidence="3" id="KW-0597">Phosphoprotein</keyword>
<dbReference type="PANTHER" id="PTHR43547:SF2">
    <property type="entry name" value="HYBRID SIGNAL TRANSDUCTION HISTIDINE KINASE C"/>
    <property type="match status" value="1"/>
</dbReference>
<evidence type="ECO:0000259" key="6">
    <source>
        <dbReference type="PROSITE" id="PS50109"/>
    </source>
</evidence>
<dbReference type="SUPFAM" id="SSF50998">
    <property type="entry name" value="Quinoprotein alcohol dehydrogenase-like"/>
    <property type="match status" value="1"/>
</dbReference>
<feature type="signal peptide" evidence="5">
    <location>
        <begin position="1"/>
        <end position="29"/>
    </location>
</feature>
<dbReference type="CDD" id="cd00082">
    <property type="entry name" value="HisKA"/>
    <property type="match status" value="1"/>
</dbReference>
<dbReference type="Proteomes" id="UP000320811">
    <property type="component" value="Unassembled WGS sequence"/>
</dbReference>
<dbReference type="AlphaFoldDB" id="A0A561P3H7"/>
<feature type="transmembrane region" description="Helical" evidence="4">
    <location>
        <begin position="745"/>
        <end position="763"/>
    </location>
</feature>
<dbReference type="InterPro" id="IPR003661">
    <property type="entry name" value="HisK_dim/P_dom"/>
</dbReference>
<keyword evidence="8" id="KW-1185">Reference proteome</keyword>
<dbReference type="PANTHER" id="PTHR43547">
    <property type="entry name" value="TWO-COMPONENT HISTIDINE KINASE"/>
    <property type="match status" value="1"/>
</dbReference>
<dbReference type="Gene3D" id="2.130.10.10">
    <property type="entry name" value="YVTN repeat-like/Quinoprotein amine dehydrogenase"/>
    <property type="match status" value="2"/>
</dbReference>
<dbReference type="InterPro" id="IPR003594">
    <property type="entry name" value="HATPase_dom"/>
</dbReference>
<gene>
    <name evidence="7" type="ORF">FHW36_11414</name>
</gene>
<feature type="chain" id="PRO_5022054908" description="histidine kinase" evidence="5">
    <location>
        <begin position="30"/>
        <end position="1024"/>
    </location>
</feature>
<dbReference type="OrthoDB" id="8676692at2"/>
<evidence type="ECO:0000256" key="5">
    <source>
        <dbReference type="SAM" id="SignalP"/>
    </source>
</evidence>
<keyword evidence="7" id="KW-0808">Transferase</keyword>
<evidence type="ECO:0000313" key="8">
    <source>
        <dbReference type="Proteomes" id="UP000320811"/>
    </source>
</evidence>
<dbReference type="PROSITE" id="PS50109">
    <property type="entry name" value="HIS_KIN"/>
    <property type="match status" value="1"/>
</dbReference>
<dbReference type="InterPro" id="IPR036890">
    <property type="entry name" value="HATPase_C_sf"/>
</dbReference>
<dbReference type="InterPro" id="IPR013783">
    <property type="entry name" value="Ig-like_fold"/>
</dbReference>
<dbReference type="GO" id="GO:0000155">
    <property type="term" value="F:phosphorelay sensor kinase activity"/>
    <property type="evidence" value="ECO:0007669"/>
    <property type="project" value="InterPro"/>
</dbReference>
<dbReference type="Pfam" id="PF07494">
    <property type="entry name" value="Reg_prop"/>
    <property type="match status" value="1"/>
</dbReference>
<keyword evidence="5" id="KW-0732">Signal</keyword>
<reference evidence="7 8" key="1">
    <citation type="submission" date="2019-06" db="EMBL/GenBank/DDBJ databases">
        <title>Sorghum-associated microbial communities from plants grown in Nebraska, USA.</title>
        <authorList>
            <person name="Schachtman D."/>
        </authorList>
    </citation>
    <scope>NUCLEOTIDE SEQUENCE [LARGE SCALE GENOMIC DNA]</scope>
    <source>
        <strain evidence="7 8">1209</strain>
    </source>
</reference>
<keyword evidence="7" id="KW-0418">Kinase</keyword>
<evidence type="ECO:0000313" key="7">
    <source>
        <dbReference type="EMBL" id="TWF32637.1"/>
    </source>
</evidence>
<keyword evidence="4" id="KW-1133">Transmembrane helix</keyword>
<dbReference type="EMBL" id="VIWO01000014">
    <property type="protein sequence ID" value="TWF32637.1"/>
    <property type="molecule type" value="Genomic_DNA"/>
</dbReference>
<dbReference type="Gene3D" id="2.60.40.10">
    <property type="entry name" value="Immunoglobulins"/>
    <property type="match status" value="1"/>
</dbReference>
<accession>A0A561P3H7</accession>
<dbReference type="SMART" id="SM00387">
    <property type="entry name" value="HATPase_c"/>
    <property type="match status" value="1"/>
</dbReference>
<dbReference type="InterPro" id="IPR005467">
    <property type="entry name" value="His_kinase_dom"/>
</dbReference>
<evidence type="ECO:0000256" key="3">
    <source>
        <dbReference type="ARBA" id="ARBA00022553"/>
    </source>
</evidence>
<organism evidence="7 8">
    <name type="scientific">Chitinophaga polysaccharea</name>
    <dbReference type="NCBI Taxonomy" id="1293035"/>
    <lineage>
        <taxon>Bacteria</taxon>
        <taxon>Pseudomonadati</taxon>
        <taxon>Bacteroidota</taxon>
        <taxon>Chitinophagia</taxon>
        <taxon>Chitinophagales</taxon>
        <taxon>Chitinophagaceae</taxon>
        <taxon>Chitinophaga</taxon>
    </lineage>
</organism>
<dbReference type="SUPFAM" id="SSF55874">
    <property type="entry name" value="ATPase domain of HSP90 chaperone/DNA topoisomerase II/histidine kinase"/>
    <property type="match status" value="1"/>
</dbReference>
<proteinExistence type="predicted"/>
<feature type="domain" description="Histidine kinase" evidence="6">
    <location>
        <begin position="815"/>
        <end position="1024"/>
    </location>
</feature>
<sequence length="1024" mass="117339">MLLVPVSAMNLIFCFSLSLLHLSPASSIAAIDTTPHYFVKHFSDEDGLPQNSIKGLVPDRNGFLWLATENGLSRFDGNYFFNFNSDNVPGLKSSRMARIYPNDTAITVETDVKEILTVTESRVKQVGKALPGYQYQQYLDTKNDFYPIRGWPDDYAVHFATMRPVVIPDANESYFEVNRDTISFVKNGKGAYHIIQPQLDLRRLFVCGNRLFYLNRDGRILGWNKDRQVKVSLTGDLFSDAAFSKCKMELFWNLATHQVFVYTDGNCYQLQLKEDGNIHSSVVLQDFDLHAAYINSIYYDEANSRVFLGSSTKGLYVCTRQQFTAYKSEVSEAEVFYAQAPFRRNAVITPSGLAFDQQGRYSRLPLSFDRKNSLEKYTLARDKQGRYWGRDGFLLICVSPDFSRILYKIQLPYLITQVLIDAGGDLWIGGKYPGLYYMKMADPARGLQFLPAAINDVTYIKEGQIPDILWVGTARGMYRIHLPSGRTDTIKGLETGNIRSIYIPKQREIWITTYNQGVFLYRNERLVALPLDRQRYMSTTHCIMEDDKGYFWLTTNKGLFSVRRQDVLDFADGKQRDVFYYYFGKDQGFNTNEFNGGCEPCAIKYEDGDISLPSLDGLVQFTPAAIRMEMPDKGIFVDWVERDLKQAAAETCIALPNNFKTLRLHVSSPYFGDPRNLYFYYCLEKDGRQEERIWLPVNSDRTIALSSLPSGNYRIRVRKLKGFGRDQYMEKVIAVHVAEAFYERGWFRLIVLAILVCLVILLYKMRIRHIQEQNRQLEIKVFNRTRRLQETMATLQASDEQVRKQSLMHKHLLTAITHDIKTPLRFLLRVNKDEPLSGVLRQEEIKTVTYESLYRMHHLVDNLIHYMRTTFQTGELSKEIVGLCQLVEEKMDIFRPVSDAKGIQLISHVPPEMTVTVNRLLLAVVLHNLLDNAVKYTIRGTVEVTAEEKEGSVVINISDTGMGMPEVVRSWMNDPENDGTGHSHSTGIGLILVRELLPVINARLLSSLRAGDGTILSIKLLQDD</sequence>
<evidence type="ECO:0000256" key="1">
    <source>
        <dbReference type="ARBA" id="ARBA00000085"/>
    </source>
</evidence>
<dbReference type="InterPro" id="IPR011110">
    <property type="entry name" value="Reg_prop"/>
</dbReference>
<comment type="catalytic activity">
    <reaction evidence="1">
        <text>ATP + protein L-histidine = ADP + protein N-phospho-L-histidine.</text>
        <dbReference type="EC" id="2.7.13.3"/>
    </reaction>
</comment>
<dbReference type="Pfam" id="PF02518">
    <property type="entry name" value="HATPase_c"/>
    <property type="match status" value="1"/>
</dbReference>
<comment type="caution">
    <text evidence="7">The sequence shown here is derived from an EMBL/GenBank/DDBJ whole genome shotgun (WGS) entry which is preliminary data.</text>
</comment>
<dbReference type="InterPro" id="IPR015943">
    <property type="entry name" value="WD40/YVTN_repeat-like_dom_sf"/>
</dbReference>